<feature type="domain" description="Leucine-binding protein" evidence="3">
    <location>
        <begin position="2"/>
        <end position="77"/>
    </location>
</feature>
<dbReference type="PANTHER" id="PTHR30483">
    <property type="entry name" value="LEUCINE-SPECIFIC-BINDING PROTEIN"/>
    <property type="match status" value="1"/>
</dbReference>
<evidence type="ECO:0000259" key="3">
    <source>
        <dbReference type="Pfam" id="PF13458"/>
    </source>
</evidence>
<evidence type="ECO:0000256" key="2">
    <source>
        <dbReference type="ARBA" id="ARBA00022729"/>
    </source>
</evidence>
<gene>
    <name evidence="4" type="ORF">SCARUB_03859</name>
</gene>
<dbReference type="Pfam" id="PF13458">
    <property type="entry name" value="Peripla_BP_6"/>
    <property type="match status" value="1"/>
</dbReference>
<sequence>MPLSGNYAQYGRYMQQGMEIALEDAVRKDIIREGQIKIVFEDGQADPRKSVDAFNKLINIDKIAAAIQATSAVTLAIKLQLPIKKDSVN</sequence>
<keyword evidence="2" id="KW-0732">Signal</keyword>
<name>A0A1E3X5W6_9BACT</name>
<dbReference type="Gene3D" id="3.40.50.2300">
    <property type="match status" value="1"/>
</dbReference>
<dbReference type="AlphaFoldDB" id="A0A1E3X5W6"/>
<evidence type="ECO:0000313" key="5">
    <source>
        <dbReference type="Proteomes" id="UP000094056"/>
    </source>
</evidence>
<dbReference type="Proteomes" id="UP000094056">
    <property type="component" value="Unassembled WGS sequence"/>
</dbReference>
<dbReference type="InterPro" id="IPR028082">
    <property type="entry name" value="Peripla_BP_I"/>
</dbReference>
<evidence type="ECO:0000256" key="1">
    <source>
        <dbReference type="ARBA" id="ARBA00010062"/>
    </source>
</evidence>
<accession>A0A1E3X5W6</accession>
<protein>
    <recommendedName>
        <fullName evidence="3">Leucine-binding protein domain-containing protein</fullName>
    </recommendedName>
</protein>
<dbReference type="EMBL" id="MAYW01000151">
    <property type="protein sequence ID" value="ODS31027.1"/>
    <property type="molecule type" value="Genomic_DNA"/>
</dbReference>
<proteinExistence type="inferred from homology"/>
<dbReference type="PANTHER" id="PTHR30483:SF6">
    <property type="entry name" value="PERIPLASMIC BINDING PROTEIN OF ABC TRANSPORTER FOR NATURAL AMINO ACIDS"/>
    <property type="match status" value="1"/>
</dbReference>
<reference evidence="4 5" key="1">
    <citation type="submission" date="2016-07" db="EMBL/GenBank/DDBJ databases">
        <title>Draft genome of Scalindua rubra, obtained from a brine-seawater interface in the Red Sea, sheds light on salt adaptation in anammox bacteria.</title>
        <authorList>
            <person name="Speth D.R."/>
            <person name="Lagkouvardos I."/>
            <person name="Wang Y."/>
            <person name="Qian P.-Y."/>
            <person name="Dutilh B.E."/>
            <person name="Jetten M.S."/>
        </authorList>
    </citation>
    <scope>NUCLEOTIDE SEQUENCE [LARGE SCALE GENOMIC DNA]</scope>
    <source>
        <strain evidence="4">BSI-1</strain>
    </source>
</reference>
<dbReference type="InterPro" id="IPR028081">
    <property type="entry name" value="Leu-bd"/>
</dbReference>
<dbReference type="SUPFAM" id="SSF53822">
    <property type="entry name" value="Periplasmic binding protein-like I"/>
    <property type="match status" value="1"/>
</dbReference>
<comment type="similarity">
    <text evidence="1">Belongs to the leucine-binding protein family.</text>
</comment>
<evidence type="ECO:0000313" key="4">
    <source>
        <dbReference type="EMBL" id="ODS31027.1"/>
    </source>
</evidence>
<dbReference type="InterPro" id="IPR051010">
    <property type="entry name" value="BCAA_transport"/>
</dbReference>
<organism evidence="4 5">
    <name type="scientific">Candidatus Scalindua rubra</name>
    <dbReference type="NCBI Taxonomy" id="1872076"/>
    <lineage>
        <taxon>Bacteria</taxon>
        <taxon>Pseudomonadati</taxon>
        <taxon>Planctomycetota</taxon>
        <taxon>Candidatus Brocadiia</taxon>
        <taxon>Candidatus Brocadiales</taxon>
        <taxon>Candidatus Scalinduaceae</taxon>
        <taxon>Candidatus Scalindua</taxon>
    </lineage>
</organism>
<comment type="caution">
    <text evidence="4">The sequence shown here is derived from an EMBL/GenBank/DDBJ whole genome shotgun (WGS) entry which is preliminary data.</text>
</comment>